<proteinExistence type="predicted"/>
<dbReference type="InterPro" id="IPR049381">
    <property type="entry name" value="UbiD-like_C"/>
</dbReference>
<dbReference type="SUPFAM" id="SSF143968">
    <property type="entry name" value="UbiD C-terminal domain-like"/>
    <property type="match status" value="1"/>
</dbReference>
<name>X1VWY5_9ZZZZ</name>
<dbReference type="Pfam" id="PF20696">
    <property type="entry name" value="UbiD_C"/>
    <property type="match status" value="1"/>
</dbReference>
<protein>
    <recommendedName>
        <fullName evidence="1">3-octaprenyl-4-hydroxybenzoate carboxy-lyase-like C-terminal domain-containing protein</fullName>
    </recommendedName>
</protein>
<comment type="caution">
    <text evidence="2">The sequence shown here is derived from an EMBL/GenBank/DDBJ whole genome shotgun (WGS) entry which is preliminary data.</text>
</comment>
<sequence>GDGSKMLSLLGKFTVVVDDDIDIRDSFALEWALSFRVRPHEDIHIIRNTAQR</sequence>
<reference evidence="2" key="1">
    <citation type="journal article" date="2014" name="Front. Microbiol.">
        <title>High frequency of phylogenetically diverse reductive dehalogenase-homologous genes in deep subseafloor sedimentary metagenomes.</title>
        <authorList>
            <person name="Kawai M."/>
            <person name="Futagami T."/>
            <person name="Toyoda A."/>
            <person name="Takaki Y."/>
            <person name="Nishi S."/>
            <person name="Hori S."/>
            <person name="Arai W."/>
            <person name="Tsubouchi T."/>
            <person name="Morono Y."/>
            <person name="Uchiyama I."/>
            <person name="Ito T."/>
            <person name="Fujiyama A."/>
            <person name="Inagaki F."/>
            <person name="Takami H."/>
        </authorList>
    </citation>
    <scope>NUCLEOTIDE SEQUENCE</scope>
    <source>
        <strain evidence="2">Expedition CK06-06</strain>
    </source>
</reference>
<evidence type="ECO:0000313" key="2">
    <source>
        <dbReference type="EMBL" id="GAJ15900.1"/>
    </source>
</evidence>
<organism evidence="2">
    <name type="scientific">marine sediment metagenome</name>
    <dbReference type="NCBI Taxonomy" id="412755"/>
    <lineage>
        <taxon>unclassified sequences</taxon>
        <taxon>metagenomes</taxon>
        <taxon>ecological metagenomes</taxon>
    </lineage>
</organism>
<dbReference type="AlphaFoldDB" id="X1VWY5"/>
<dbReference type="EMBL" id="BARW01026218">
    <property type="protein sequence ID" value="GAJ15900.1"/>
    <property type="molecule type" value="Genomic_DNA"/>
</dbReference>
<feature type="non-terminal residue" evidence="2">
    <location>
        <position position="1"/>
    </location>
</feature>
<gene>
    <name evidence="2" type="ORF">S12H4_42802</name>
</gene>
<evidence type="ECO:0000259" key="1">
    <source>
        <dbReference type="Pfam" id="PF20696"/>
    </source>
</evidence>
<dbReference type="Gene3D" id="3.40.1670.10">
    <property type="entry name" value="UbiD C-terminal domain-like"/>
    <property type="match status" value="1"/>
</dbReference>
<feature type="domain" description="3-octaprenyl-4-hydroxybenzoate carboxy-lyase-like C-terminal" evidence="1">
    <location>
        <begin position="10"/>
        <end position="49"/>
    </location>
</feature>
<accession>X1VWY5</accession>